<organism evidence="1 2">
    <name type="scientific">Noviherbaspirillum suwonense</name>
    <dbReference type="NCBI Taxonomy" id="1224511"/>
    <lineage>
        <taxon>Bacteria</taxon>
        <taxon>Pseudomonadati</taxon>
        <taxon>Pseudomonadota</taxon>
        <taxon>Betaproteobacteria</taxon>
        <taxon>Burkholderiales</taxon>
        <taxon>Oxalobacteraceae</taxon>
        <taxon>Noviherbaspirillum</taxon>
    </lineage>
</organism>
<gene>
    <name evidence="1" type="ORF">SAMN06295970_102113</name>
</gene>
<dbReference type="Pfam" id="PF05742">
    <property type="entry name" value="TANGO2"/>
    <property type="match status" value="1"/>
</dbReference>
<dbReference type="EMBL" id="FXUL01000002">
    <property type="protein sequence ID" value="SMP48145.1"/>
    <property type="molecule type" value="Genomic_DNA"/>
</dbReference>
<dbReference type="Proteomes" id="UP001158049">
    <property type="component" value="Unassembled WGS sequence"/>
</dbReference>
<evidence type="ECO:0000313" key="1">
    <source>
        <dbReference type="EMBL" id="SMP48145.1"/>
    </source>
</evidence>
<accession>A0ABY1PU61</accession>
<proteinExistence type="predicted"/>
<dbReference type="RefSeq" id="WP_283440919.1">
    <property type="nucleotide sequence ID" value="NZ_FXUL01000002.1"/>
</dbReference>
<dbReference type="InterPro" id="IPR008551">
    <property type="entry name" value="TANGO2"/>
</dbReference>
<protein>
    <submittedName>
        <fullName evidence="1">Uncharacterized conserved protein, contains NRDE domain</fullName>
    </submittedName>
</protein>
<comment type="caution">
    <text evidence="1">The sequence shown here is derived from an EMBL/GenBank/DDBJ whole genome shotgun (WGS) entry which is preliminary data.</text>
</comment>
<keyword evidence="2" id="KW-1185">Reference proteome</keyword>
<sequence>MCLIVFAWQVIPGLSLLAAANRDEFYDRPALPAHWWPDHPEVYAGRDLRGNGTWLGITRGGKFAALTNVRDPLRQRSDAPSRGGLVTDFLTGSDSAADYIEAIAADAGRFNGFNLLVCDGVELIWYTNAETEDPRNGLPLPHGIYGISNAFLDTPWPKVVRSKAEFASLMCTGAPADAYFDMLSDTTRANDCRLPQTGIPIEWERTLSPVFIESPGYGTRCSTVVQLLQDGSAQLYEQLADAVEGEAPVIQERMHGALRCARSRRP</sequence>
<dbReference type="PANTHER" id="PTHR17985:SF8">
    <property type="entry name" value="TRANSPORT AND GOLGI ORGANIZATION PROTEIN 2 HOMOLOG"/>
    <property type="match status" value="1"/>
</dbReference>
<name>A0ABY1PU61_9BURK</name>
<dbReference type="PANTHER" id="PTHR17985">
    <property type="entry name" value="SER/THR-RICH PROTEIN T10 IN DGCR REGION"/>
    <property type="match status" value="1"/>
</dbReference>
<evidence type="ECO:0000313" key="2">
    <source>
        <dbReference type="Proteomes" id="UP001158049"/>
    </source>
</evidence>
<reference evidence="1 2" key="1">
    <citation type="submission" date="2017-05" db="EMBL/GenBank/DDBJ databases">
        <authorList>
            <person name="Varghese N."/>
            <person name="Submissions S."/>
        </authorList>
    </citation>
    <scope>NUCLEOTIDE SEQUENCE [LARGE SCALE GENOMIC DNA]</scope>
    <source>
        <strain evidence="1 2">DSM 26001</strain>
    </source>
</reference>